<keyword evidence="3" id="KW-1185">Reference proteome</keyword>
<evidence type="ECO:0000313" key="2">
    <source>
        <dbReference type="EMBL" id="NVO32354.1"/>
    </source>
</evidence>
<comment type="caution">
    <text evidence="2">The sequence shown here is derived from an EMBL/GenBank/DDBJ whole genome shotgun (WGS) entry which is preliminary data.</text>
</comment>
<dbReference type="AlphaFoldDB" id="A0A7Y7U706"/>
<dbReference type="Proteomes" id="UP000565521">
    <property type="component" value="Unassembled WGS sequence"/>
</dbReference>
<organism evidence="2 3">
    <name type="scientific">Hymenobacter lapidiphilus</name>
    <dbReference type="NCBI Taxonomy" id="2608003"/>
    <lineage>
        <taxon>Bacteria</taxon>
        <taxon>Pseudomonadati</taxon>
        <taxon>Bacteroidota</taxon>
        <taxon>Cytophagia</taxon>
        <taxon>Cytophagales</taxon>
        <taxon>Hymenobacteraceae</taxon>
        <taxon>Hymenobacter</taxon>
    </lineage>
</organism>
<feature type="transmembrane region" description="Helical" evidence="1">
    <location>
        <begin position="86"/>
        <end position="103"/>
    </location>
</feature>
<protein>
    <submittedName>
        <fullName evidence="2">Uncharacterized protein</fullName>
    </submittedName>
</protein>
<dbReference type="EMBL" id="JABKAU010000027">
    <property type="protein sequence ID" value="NVO32354.1"/>
    <property type="molecule type" value="Genomic_DNA"/>
</dbReference>
<keyword evidence="1" id="KW-0472">Membrane</keyword>
<feature type="transmembrane region" description="Helical" evidence="1">
    <location>
        <begin position="20"/>
        <end position="36"/>
    </location>
</feature>
<keyword evidence="1" id="KW-1133">Transmembrane helix</keyword>
<evidence type="ECO:0000256" key="1">
    <source>
        <dbReference type="SAM" id="Phobius"/>
    </source>
</evidence>
<accession>A0A7Y7U706</accession>
<keyword evidence="1" id="KW-0812">Transmembrane</keyword>
<feature type="transmembrane region" description="Helical" evidence="1">
    <location>
        <begin position="115"/>
        <end position="134"/>
    </location>
</feature>
<gene>
    <name evidence="2" type="ORF">HW554_14140</name>
</gene>
<sequence>MKDQLVKRLTEYYKLERFHVIWISLFGLFLNVKYGWRPSLLLTYGVGLIVLVLAQGTYYWRRKLATVQGEGHCPERVLRQFHRYQWVNVGVIAAYPVLVLLLKNEFEDTWVAQTHTGWALFAYAFGVAEHVNYYHVQLMYDNRNDWRFLRVYRRLKVAALRKDFKTNTF</sequence>
<evidence type="ECO:0000313" key="3">
    <source>
        <dbReference type="Proteomes" id="UP000565521"/>
    </source>
</evidence>
<proteinExistence type="predicted"/>
<reference evidence="2 3" key="1">
    <citation type="submission" date="2020-05" db="EMBL/GenBank/DDBJ databases">
        <title>Hymenobacter terrestris sp. nov. and Hymenobacter lapidiphilus sp. nov., isolated from regoliths in Antarctica.</title>
        <authorList>
            <person name="Sedlacek I."/>
            <person name="Pantucek R."/>
            <person name="Zeman M."/>
            <person name="Holochova P."/>
            <person name="Kralova S."/>
            <person name="Stankova E."/>
            <person name="Sedo O."/>
            <person name="Micenkova L."/>
            <person name="Svec P."/>
            <person name="Gupta V."/>
            <person name="Sood U."/>
            <person name="Korpole U.S."/>
            <person name="Lal R."/>
        </authorList>
    </citation>
    <scope>NUCLEOTIDE SEQUENCE [LARGE SCALE GENOMIC DNA]</scope>
    <source>
        <strain evidence="2 3">P5342</strain>
    </source>
</reference>
<feature type="transmembrane region" description="Helical" evidence="1">
    <location>
        <begin position="42"/>
        <end position="60"/>
    </location>
</feature>
<name>A0A7Y7U706_9BACT</name>
<dbReference type="RefSeq" id="WP_176909224.1">
    <property type="nucleotide sequence ID" value="NZ_JABKAU010000027.1"/>
</dbReference>